<dbReference type="Proteomes" id="UP000827976">
    <property type="component" value="Chromosome 11"/>
</dbReference>
<sequence>MAVLSLLRRRSTEPYKLKKKSNSSSPPPQQRTTCLPSLSILLFILSILFPFWYFSNLLLTHSLHLCISSRKLSSHNLYCIPDATPPLNTTMNIDTFIDPDEQERLNAIKDVQNLLQTIRSWASNTSFTNLKLCEGRTIYVYDLPPKFNKDITSQCNDMLPWMELCEFFSNEALGQSIHNLGKGWHDTHQYFLEPIFHNRVLNHPCRVHDQDSAKLFYVPFYGGLDVLRWHFKNVSTKMKDSLGVELLQWLGNQKSWQLNGGKDHMFVLGKISWDFKRSERQWGSNFLSLDRMQAPYKFLIEREPWRMNEIGIPHPTHFHPHSDEDIIEYQSKIINSQRKNLVSFAGAARPDAVENIRSVLIKQCLNGRVGDCKFHDCASGGCADPEKVLTLFVESEFCMQPPGDSPTRKSVFDSLVSGCIPVLFDPFTAYYQYPWHLPEDHRKYSVFVDQEEVRNGKVNVIEVLKKISLEERKEMRRYIVYELMPRLVYGDSSSQFVKFRDAFTVVMDNMISKVTSSSL</sequence>
<reference evidence="2" key="1">
    <citation type="journal article" date="2022" name="Nat. Commun.">
        <title>Chromosome evolution and the genetic basis of agronomically important traits in greater yam.</title>
        <authorList>
            <person name="Bredeson J.V."/>
            <person name="Lyons J.B."/>
            <person name="Oniyinde I.O."/>
            <person name="Okereke N.R."/>
            <person name="Kolade O."/>
            <person name="Nnabue I."/>
            <person name="Nwadili C.O."/>
            <person name="Hribova E."/>
            <person name="Parker M."/>
            <person name="Nwogha J."/>
            <person name="Shu S."/>
            <person name="Carlson J."/>
            <person name="Kariba R."/>
            <person name="Muthemba S."/>
            <person name="Knop K."/>
            <person name="Barton G.J."/>
            <person name="Sherwood A.V."/>
            <person name="Lopez-Montes A."/>
            <person name="Asiedu R."/>
            <person name="Jamnadass R."/>
            <person name="Muchugi A."/>
            <person name="Goodstein D."/>
            <person name="Egesi C.N."/>
            <person name="Featherston J."/>
            <person name="Asfaw A."/>
            <person name="Simpson G.G."/>
            <person name="Dolezel J."/>
            <person name="Hendre P.S."/>
            <person name="Van Deynze A."/>
            <person name="Kumar P.L."/>
            <person name="Obidiegwu J.E."/>
            <person name="Bhattacharjee R."/>
            <person name="Rokhsar D.S."/>
        </authorList>
    </citation>
    <scope>NUCLEOTIDE SEQUENCE [LARGE SCALE GENOMIC DNA]</scope>
    <source>
        <strain evidence="2">cv. TDa95/00328</strain>
    </source>
</reference>
<gene>
    <name evidence="1" type="ORF">IHE45_11G043100</name>
</gene>
<keyword evidence="2" id="KW-1185">Reference proteome</keyword>
<organism evidence="1 2">
    <name type="scientific">Dioscorea alata</name>
    <name type="common">Purple yam</name>
    <dbReference type="NCBI Taxonomy" id="55571"/>
    <lineage>
        <taxon>Eukaryota</taxon>
        <taxon>Viridiplantae</taxon>
        <taxon>Streptophyta</taxon>
        <taxon>Embryophyta</taxon>
        <taxon>Tracheophyta</taxon>
        <taxon>Spermatophyta</taxon>
        <taxon>Magnoliopsida</taxon>
        <taxon>Liliopsida</taxon>
        <taxon>Dioscoreales</taxon>
        <taxon>Dioscoreaceae</taxon>
        <taxon>Dioscorea</taxon>
    </lineage>
</organism>
<accession>A0ACB7V6J7</accession>
<comment type="caution">
    <text evidence="1">The sequence shown here is derived from an EMBL/GenBank/DDBJ whole genome shotgun (WGS) entry which is preliminary data.</text>
</comment>
<evidence type="ECO:0000313" key="1">
    <source>
        <dbReference type="EMBL" id="KAH7668934.1"/>
    </source>
</evidence>
<dbReference type="EMBL" id="CM037021">
    <property type="protein sequence ID" value="KAH7668934.1"/>
    <property type="molecule type" value="Genomic_DNA"/>
</dbReference>
<proteinExistence type="predicted"/>
<protein>
    <submittedName>
        <fullName evidence="1">Exostosin-like protein</fullName>
    </submittedName>
</protein>
<name>A0ACB7V6J7_DIOAL</name>
<evidence type="ECO:0000313" key="2">
    <source>
        <dbReference type="Proteomes" id="UP000827976"/>
    </source>
</evidence>